<reference evidence="1 2" key="1">
    <citation type="journal article" date="2018" name="Front. Microbiol.">
        <title>Genome-Wide Analysis of Corynespora cassiicola Leaf Fall Disease Putative Effectors.</title>
        <authorList>
            <person name="Lopez D."/>
            <person name="Ribeiro S."/>
            <person name="Label P."/>
            <person name="Fumanal B."/>
            <person name="Venisse J.S."/>
            <person name="Kohler A."/>
            <person name="de Oliveira R.R."/>
            <person name="Labutti K."/>
            <person name="Lipzen A."/>
            <person name="Lail K."/>
            <person name="Bauer D."/>
            <person name="Ohm R.A."/>
            <person name="Barry K.W."/>
            <person name="Spatafora J."/>
            <person name="Grigoriev I.V."/>
            <person name="Martin F.M."/>
            <person name="Pujade-Renaud V."/>
        </authorList>
    </citation>
    <scope>NUCLEOTIDE SEQUENCE [LARGE SCALE GENOMIC DNA]</scope>
    <source>
        <strain evidence="1 2">Philippines</strain>
    </source>
</reference>
<dbReference type="EMBL" id="KZ678136">
    <property type="protein sequence ID" value="PSN66297.1"/>
    <property type="molecule type" value="Genomic_DNA"/>
</dbReference>
<evidence type="ECO:0000313" key="2">
    <source>
        <dbReference type="Proteomes" id="UP000240883"/>
    </source>
</evidence>
<proteinExistence type="predicted"/>
<protein>
    <recommendedName>
        <fullName evidence="3">F-box domain-containing protein</fullName>
    </recommendedName>
</protein>
<dbReference type="OrthoDB" id="3801372at2759"/>
<dbReference type="Proteomes" id="UP000240883">
    <property type="component" value="Unassembled WGS sequence"/>
</dbReference>
<keyword evidence="2" id="KW-1185">Reference proteome</keyword>
<accession>A0A2T2NLJ0</accession>
<name>A0A2T2NLJ0_CORCC</name>
<organism evidence="1 2">
    <name type="scientific">Corynespora cassiicola Philippines</name>
    <dbReference type="NCBI Taxonomy" id="1448308"/>
    <lineage>
        <taxon>Eukaryota</taxon>
        <taxon>Fungi</taxon>
        <taxon>Dikarya</taxon>
        <taxon>Ascomycota</taxon>
        <taxon>Pezizomycotina</taxon>
        <taxon>Dothideomycetes</taxon>
        <taxon>Pleosporomycetidae</taxon>
        <taxon>Pleosporales</taxon>
        <taxon>Corynesporascaceae</taxon>
        <taxon>Corynespora</taxon>
    </lineage>
</organism>
<evidence type="ECO:0000313" key="1">
    <source>
        <dbReference type="EMBL" id="PSN66297.1"/>
    </source>
</evidence>
<gene>
    <name evidence="1" type="ORF">BS50DRAFT_669098</name>
</gene>
<dbReference type="AlphaFoldDB" id="A0A2T2NLJ0"/>
<sequence>MENTRYSPLLALPAELRLNIYSYMVPGRPLDVPPSHWTGLLYTCREIKAEFEPEIIKKSQKFLTSIQERCIKQREEEIRIKMPSNIHELRNLTIERPGIVPRKILKSWNHNLDPVNELHQMYFDKVTFTLYRNVSVSFTPEGSDYYERKIPLKWKEQPIQLACAVAMTFHKIWTISTLAKQSSRVKLIIVEVGRTIAAHTPPHAKTRSGKSCAVKRYKTVTTLNDNGGVSMVCYYRMTKATPAHMMTEGMKETDPKEKYYPAAYYLLG</sequence>
<evidence type="ECO:0008006" key="3">
    <source>
        <dbReference type="Google" id="ProtNLM"/>
    </source>
</evidence>